<evidence type="ECO:0000256" key="3">
    <source>
        <dbReference type="ARBA" id="ARBA00022723"/>
    </source>
</evidence>
<dbReference type="PANTHER" id="PTHR42914">
    <property type="entry name" value="7-CYANO-7-DEAZAGUANINE SYNTHASE"/>
    <property type="match status" value="1"/>
</dbReference>
<dbReference type="PANTHER" id="PTHR42914:SF1">
    <property type="entry name" value="7-CYANO-7-DEAZAGUANINE SYNTHASE"/>
    <property type="match status" value="1"/>
</dbReference>
<comment type="similarity">
    <text evidence="8 11">Belongs to the QueC family.</text>
</comment>
<evidence type="ECO:0000256" key="1">
    <source>
        <dbReference type="ARBA" id="ARBA00005061"/>
    </source>
</evidence>
<feature type="binding site" evidence="11">
    <location>
        <position position="199"/>
    </location>
    <ligand>
        <name>Zn(2+)</name>
        <dbReference type="ChEBI" id="CHEBI:29105"/>
    </ligand>
</feature>
<organism evidence="12 13">
    <name type="scientific">Geothrix limicola</name>
    <dbReference type="NCBI Taxonomy" id="2927978"/>
    <lineage>
        <taxon>Bacteria</taxon>
        <taxon>Pseudomonadati</taxon>
        <taxon>Acidobacteriota</taxon>
        <taxon>Holophagae</taxon>
        <taxon>Holophagales</taxon>
        <taxon>Holophagaceae</taxon>
        <taxon>Geothrix</taxon>
    </lineage>
</organism>
<dbReference type="Pfam" id="PF06508">
    <property type="entry name" value="QueC"/>
    <property type="match status" value="1"/>
</dbReference>
<keyword evidence="2 11" id="KW-0436">Ligase</keyword>
<reference evidence="12 13" key="1">
    <citation type="journal article" date="2023" name="Antonie Van Leeuwenhoek">
        <title>Mesoterricola silvestris gen. nov., sp. nov., Mesoterricola sediminis sp. nov., Geothrix oryzae sp. nov., Geothrix edaphica sp. nov., Geothrix rubra sp. nov., and Geothrix limicola sp. nov., six novel members of Acidobacteriota isolated from soils.</title>
        <authorList>
            <person name="Itoh H."/>
            <person name="Sugisawa Y."/>
            <person name="Mise K."/>
            <person name="Xu Z."/>
            <person name="Kuniyasu M."/>
            <person name="Ushijima N."/>
            <person name="Kawano K."/>
            <person name="Kobayashi E."/>
            <person name="Shiratori Y."/>
            <person name="Masuda Y."/>
            <person name="Senoo K."/>
        </authorList>
    </citation>
    <scope>NUCLEOTIDE SEQUENCE [LARGE SCALE GENOMIC DNA]</scope>
    <source>
        <strain evidence="12 13">Red804</strain>
    </source>
</reference>
<dbReference type="CDD" id="cd01995">
    <property type="entry name" value="QueC-like"/>
    <property type="match status" value="1"/>
</dbReference>
<dbReference type="RefSeq" id="WP_285574350.1">
    <property type="nucleotide sequence ID" value="NZ_BSDE01000003.1"/>
</dbReference>
<comment type="cofactor">
    <cofactor evidence="11">
        <name>Zn(2+)</name>
        <dbReference type="ChEBI" id="CHEBI:29105"/>
    </cofactor>
    <text evidence="11">Binds 1 zinc ion per subunit.</text>
</comment>
<keyword evidence="6 11" id="KW-0862">Zinc</keyword>
<evidence type="ECO:0000256" key="10">
    <source>
        <dbReference type="ARBA" id="ARBA00047890"/>
    </source>
</evidence>
<keyword evidence="3 11" id="KW-0479">Metal-binding</keyword>
<proteinExistence type="inferred from homology"/>
<feature type="binding site" evidence="11">
    <location>
        <position position="191"/>
    </location>
    <ligand>
        <name>Zn(2+)</name>
        <dbReference type="ChEBI" id="CHEBI:29105"/>
    </ligand>
</feature>
<evidence type="ECO:0000313" key="13">
    <source>
        <dbReference type="Proteomes" id="UP001165069"/>
    </source>
</evidence>
<dbReference type="EMBL" id="BSDE01000003">
    <property type="protein sequence ID" value="GLH73363.1"/>
    <property type="molecule type" value="Genomic_DNA"/>
</dbReference>
<feature type="binding site" evidence="11">
    <location>
        <begin position="9"/>
        <end position="19"/>
    </location>
    <ligand>
        <name>ATP</name>
        <dbReference type="ChEBI" id="CHEBI:30616"/>
    </ligand>
</feature>
<comment type="catalytic activity">
    <reaction evidence="10 11">
        <text>7-carboxy-7-carbaguanine + NH4(+) + 2 ATP = 7-cyano-7-carbaguanine + 2 AMP + 2 diphosphate + 2 H(+)</text>
        <dbReference type="Rhea" id="RHEA:27982"/>
        <dbReference type="ChEBI" id="CHEBI:15378"/>
        <dbReference type="ChEBI" id="CHEBI:28938"/>
        <dbReference type="ChEBI" id="CHEBI:30616"/>
        <dbReference type="ChEBI" id="CHEBI:33019"/>
        <dbReference type="ChEBI" id="CHEBI:45075"/>
        <dbReference type="ChEBI" id="CHEBI:61036"/>
        <dbReference type="ChEBI" id="CHEBI:456215"/>
        <dbReference type="EC" id="6.3.4.20"/>
    </reaction>
</comment>
<sequence>MAELAVVSLSGGMDSCVTAAIAKAEGYELALLHADYGQRTQTRERQAFRDIADFYGVPEGRRLIIGFDTLKAIGGSALTDTSIALPEGELDKPGVPVSYVPFRNAHLLATCVSWAEVLGASAIFVGFVEEDSSGYPDCREAFLRSFEQTANLGTKPETRLAFHAPLIHLRKSEIVRRGRDLGAPLHLSWSCYQGELEACGHCDSCHLRLRGFQEAGFPDPIPYAFIPEHLKTANRGEC</sequence>
<keyword evidence="7 11" id="KW-0067">ATP-binding</keyword>
<comment type="function">
    <text evidence="11">Catalyzes the ATP-dependent conversion of 7-carboxy-7-deazaguanine (CDG) to 7-cyano-7-deazaguanine (preQ(0)).</text>
</comment>
<dbReference type="PIRSF" id="PIRSF006293">
    <property type="entry name" value="ExsB"/>
    <property type="match status" value="1"/>
</dbReference>
<evidence type="ECO:0000256" key="2">
    <source>
        <dbReference type="ARBA" id="ARBA00022598"/>
    </source>
</evidence>
<comment type="caution">
    <text evidence="12">The sequence shown here is derived from an EMBL/GenBank/DDBJ whole genome shotgun (WGS) entry which is preliminary data.</text>
</comment>
<dbReference type="Proteomes" id="UP001165069">
    <property type="component" value="Unassembled WGS sequence"/>
</dbReference>
<name>A0ABQ5QG70_9BACT</name>
<gene>
    <name evidence="11 12" type="primary">queC</name>
    <name evidence="12" type="ORF">GETHLI_18650</name>
</gene>
<feature type="binding site" evidence="11">
    <location>
        <position position="205"/>
    </location>
    <ligand>
        <name>Zn(2+)</name>
        <dbReference type="ChEBI" id="CHEBI:29105"/>
    </ligand>
</feature>
<feature type="binding site" evidence="11">
    <location>
        <position position="202"/>
    </location>
    <ligand>
        <name>Zn(2+)</name>
        <dbReference type="ChEBI" id="CHEBI:29105"/>
    </ligand>
</feature>
<evidence type="ECO:0000256" key="11">
    <source>
        <dbReference type="HAMAP-Rule" id="MF_01633"/>
    </source>
</evidence>
<protein>
    <recommendedName>
        <fullName evidence="9 11">7-cyano-7-deazaguanine synthase</fullName>
        <ecNumber evidence="9 11">6.3.4.20</ecNumber>
    </recommendedName>
    <alternativeName>
        <fullName evidence="11">7-cyano-7-carbaguanine synthase</fullName>
    </alternativeName>
    <alternativeName>
        <fullName evidence="11">PreQ(0) synthase</fullName>
    </alternativeName>
    <alternativeName>
        <fullName evidence="11">Queuosine biosynthesis protein QueC</fullName>
    </alternativeName>
</protein>
<evidence type="ECO:0000256" key="7">
    <source>
        <dbReference type="ARBA" id="ARBA00022840"/>
    </source>
</evidence>
<keyword evidence="5 11" id="KW-0671">Queuosine biosynthesis</keyword>
<dbReference type="Gene3D" id="3.40.50.620">
    <property type="entry name" value="HUPs"/>
    <property type="match status" value="1"/>
</dbReference>
<comment type="pathway">
    <text evidence="1 11">Purine metabolism; 7-cyano-7-deazaguanine biosynthesis.</text>
</comment>
<evidence type="ECO:0000256" key="4">
    <source>
        <dbReference type="ARBA" id="ARBA00022741"/>
    </source>
</evidence>
<dbReference type="InterPro" id="IPR018317">
    <property type="entry name" value="QueC"/>
</dbReference>
<evidence type="ECO:0000313" key="12">
    <source>
        <dbReference type="EMBL" id="GLH73363.1"/>
    </source>
</evidence>
<keyword evidence="4 11" id="KW-0547">Nucleotide-binding</keyword>
<evidence type="ECO:0000256" key="8">
    <source>
        <dbReference type="ARBA" id="ARBA00037993"/>
    </source>
</evidence>
<dbReference type="NCBIfam" id="TIGR00364">
    <property type="entry name" value="7-cyano-7-deazaguanine synthase QueC"/>
    <property type="match status" value="1"/>
</dbReference>
<dbReference type="HAMAP" id="MF_01633">
    <property type="entry name" value="QueC"/>
    <property type="match status" value="1"/>
</dbReference>
<dbReference type="EC" id="6.3.4.20" evidence="9 11"/>
<keyword evidence="13" id="KW-1185">Reference proteome</keyword>
<accession>A0ABQ5QG70</accession>
<evidence type="ECO:0000256" key="6">
    <source>
        <dbReference type="ARBA" id="ARBA00022833"/>
    </source>
</evidence>
<dbReference type="InterPro" id="IPR014729">
    <property type="entry name" value="Rossmann-like_a/b/a_fold"/>
</dbReference>
<dbReference type="SUPFAM" id="SSF52402">
    <property type="entry name" value="Adenine nucleotide alpha hydrolases-like"/>
    <property type="match status" value="1"/>
</dbReference>
<evidence type="ECO:0000256" key="9">
    <source>
        <dbReference type="ARBA" id="ARBA00039149"/>
    </source>
</evidence>
<evidence type="ECO:0000256" key="5">
    <source>
        <dbReference type="ARBA" id="ARBA00022785"/>
    </source>
</evidence>